<proteinExistence type="predicted"/>
<evidence type="ECO:0000313" key="2">
    <source>
        <dbReference type="Proteomes" id="UP000595437"/>
    </source>
</evidence>
<gene>
    <name evidence="1" type="ORF">FKW44_018485</name>
</gene>
<sequence length="69" mass="7751">MTWQGASPVAGDGTTFGSRISLVLQKFPPSTRYRHGCGSRDLEVLPLQRWGMWCQKPIGDLVFCIVNKR</sequence>
<name>A0A7T8JWU0_CALRO</name>
<dbReference type="EMBL" id="CP045902">
    <property type="protein sequence ID" value="QQP38018.1"/>
    <property type="molecule type" value="Genomic_DNA"/>
</dbReference>
<reference evidence="2" key="1">
    <citation type="submission" date="2021-01" db="EMBL/GenBank/DDBJ databases">
        <title>Caligus Genome Assembly.</title>
        <authorList>
            <person name="Gallardo-Escarate C."/>
        </authorList>
    </citation>
    <scope>NUCLEOTIDE SEQUENCE [LARGE SCALE GENOMIC DNA]</scope>
</reference>
<evidence type="ECO:0000313" key="1">
    <source>
        <dbReference type="EMBL" id="QQP38018.1"/>
    </source>
</evidence>
<accession>A0A7T8JWU0</accession>
<organism evidence="1 2">
    <name type="scientific">Caligus rogercresseyi</name>
    <name type="common">Sea louse</name>
    <dbReference type="NCBI Taxonomy" id="217165"/>
    <lineage>
        <taxon>Eukaryota</taxon>
        <taxon>Metazoa</taxon>
        <taxon>Ecdysozoa</taxon>
        <taxon>Arthropoda</taxon>
        <taxon>Crustacea</taxon>
        <taxon>Multicrustacea</taxon>
        <taxon>Hexanauplia</taxon>
        <taxon>Copepoda</taxon>
        <taxon>Siphonostomatoida</taxon>
        <taxon>Caligidae</taxon>
        <taxon>Caligus</taxon>
    </lineage>
</organism>
<dbReference type="AlphaFoldDB" id="A0A7T8JWU0"/>
<protein>
    <submittedName>
        <fullName evidence="1">Uncharacterized protein</fullName>
    </submittedName>
</protein>
<dbReference type="Proteomes" id="UP000595437">
    <property type="component" value="Chromosome 13"/>
</dbReference>
<keyword evidence="2" id="KW-1185">Reference proteome</keyword>